<sequence>MDFDERVPVGSNMYLPSCTYYVSAGADFSGLPSFSTRPMTYSYSSNLPQVQPVREVTFRDYAAIDASGKWSHRGNLPQCYPSAEDMVHRDCLSAQTAVVGDMFGKNSPAAAAYHHHHHHHASAGSAATNFYGNVGRNGVLPQAFDQFYDTAYGNASENSSTNGFSGDKTPTKQASSAPEDAQACRDTGAKEPREETSSPELSSGNTEEKSGSSNGQRTRKKRCPYSKYQIRELEREFFFSVYINKEKRMQLSRMLNLTDRQVKIWFQNRRMKEKKLNRDRGEKHHCPWDRQHLQTLLVVHCVPQHAATALLGGSLQGFSPWRGLTNSVSLVAEGCAQHSALIYHRAALLGPMSRPWVRSPSNQRRVNYCQWGLELKMVVVGKGIHTKPNANTRETNGHLDLVMTKLGAYMSSMEMWMDTQRSCRVDQEHPAGSQAAPCSFTQNIKEESTYCLYEQPKYPKVSPAENLTYSRLTSAGLGSTCTVTNGGTDGGSVPVPGYFRLSQTHAHSHKLYNTNGPQPNPSPSRFGLHPAAPARFHTQTNSTPSQAQERSNTEDTGTPGNQDLQSGHAALAEEVRECSEAEASSAEEAEENDDGAAKGPKGDSKRENAGNWLTAKSGRKKRCPYTKHQTLELEKEFLFNMYLTRERRLEISKSVHLTDRQVKIWFQNRRMKLKKMTRENRIRELTSNYGFS</sequence>
<dbReference type="InterPro" id="IPR020479">
    <property type="entry name" value="HD_metazoa"/>
</dbReference>
<feature type="DNA-binding region" description="Homeobox" evidence="10">
    <location>
        <begin position="618"/>
        <end position="677"/>
    </location>
</feature>
<reference evidence="14" key="1">
    <citation type="journal article" date="2004" name="Nature">
        <title>Genome duplication in the teleost fish Tetraodon nigroviridis reveals the early vertebrate proto-karyotype.</title>
        <authorList>
            <person name="Jaillon O."/>
            <person name="Aury J.-M."/>
            <person name="Brunet F."/>
            <person name="Petit J.-L."/>
            <person name="Stange-Thomann N."/>
            <person name="Mauceli E."/>
            <person name="Bouneau L."/>
            <person name="Fischer C."/>
            <person name="Ozouf-Costaz C."/>
            <person name="Bernot A."/>
            <person name="Nicaud S."/>
            <person name="Jaffe D."/>
            <person name="Fisher S."/>
            <person name="Lutfalla G."/>
            <person name="Dossat C."/>
            <person name="Segurens B."/>
            <person name="Dasilva C."/>
            <person name="Salanoubat M."/>
            <person name="Levy M."/>
            <person name="Boudet N."/>
            <person name="Castellano S."/>
            <person name="Anthouard V."/>
            <person name="Jubin C."/>
            <person name="Castelli V."/>
            <person name="Katinka M."/>
            <person name="Vacherie B."/>
            <person name="Biemont C."/>
            <person name="Skalli Z."/>
            <person name="Cattolico L."/>
            <person name="Poulain J."/>
            <person name="De Berardinis V."/>
            <person name="Cruaud C."/>
            <person name="Duprat S."/>
            <person name="Brottier P."/>
            <person name="Coutanceau J.-P."/>
            <person name="Gouzy J."/>
            <person name="Parra G."/>
            <person name="Lardier G."/>
            <person name="Chapple C."/>
            <person name="McKernan K.J."/>
            <person name="McEwan P."/>
            <person name="Bosak S."/>
            <person name="Kellis M."/>
            <person name="Volff J.-N."/>
            <person name="Guigo R."/>
            <person name="Zody M.C."/>
            <person name="Mesirov J."/>
            <person name="Lindblad-Toh K."/>
            <person name="Birren B."/>
            <person name="Nusbaum C."/>
            <person name="Kahn D."/>
            <person name="Robinson-Rechavi M."/>
            <person name="Laudet V."/>
            <person name="Schachter V."/>
            <person name="Quetier F."/>
            <person name="Saurin W."/>
            <person name="Scarpelli C."/>
            <person name="Wincker P."/>
            <person name="Lander E.S."/>
            <person name="Weissenbach J."/>
            <person name="Roest Crollius H."/>
        </authorList>
    </citation>
    <scope>NUCLEOTIDE SEQUENCE [LARGE SCALE GENOMIC DNA]</scope>
</reference>
<dbReference type="SUPFAM" id="SSF46689">
    <property type="entry name" value="Homeodomain-like"/>
    <property type="match status" value="2"/>
</dbReference>
<feature type="domain" description="Homeobox" evidence="13">
    <location>
        <begin position="216"/>
        <end position="276"/>
    </location>
</feature>
<feature type="region of interest" description="Disordered" evidence="12">
    <location>
        <begin position="156"/>
        <end position="223"/>
    </location>
</feature>
<keyword evidence="5" id="KW-0805">Transcription regulation</keyword>
<dbReference type="PRINTS" id="PR00024">
    <property type="entry name" value="HOMEOBOX"/>
</dbReference>
<feature type="compositionally biased region" description="Polar residues" evidence="12">
    <location>
        <begin position="198"/>
        <end position="216"/>
    </location>
</feature>
<keyword evidence="4" id="KW-0217">Developmental protein</keyword>
<feature type="compositionally biased region" description="Acidic residues" evidence="12">
    <location>
        <begin position="585"/>
        <end position="594"/>
    </location>
</feature>
<gene>
    <name evidence="14" type="ORF">GSTENG00017477001</name>
</gene>
<dbReference type="GO" id="GO:0005654">
    <property type="term" value="C:nucleoplasm"/>
    <property type="evidence" value="ECO:0007669"/>
    <property type="project" value="UniProtKB-ARBA"/>
</dbReference>
<dbReference type="PROSITE" id="PS50071">
    <property type="entry name" value="HOMEOBOX_2"/>
    <property type="match status" value="2"/>
</dbReference>
<dbReference type="GO" id="GO:0000978">
    <property type="term" value="F:RNA polymerase II cis-regulatory region sequence-specific DNA binding"/>
    <property type="evidence" value="ECO:0007669"/>
    <property type="project" value="TreeGrafter"/>
</dbReference>
<dbReference type="Pfam" id="PF12045">
    <property type="entry name" value="DUF3528"/>
    <property type="match status" value="1"/>
</dbReference>
<dbReference type="Gene3D" id="1.10.10.60">
    <property type="entry name" value="Homeodomain-like"/>
    <property type="match status" value="2"/>
</dbReference>
<keyword evidence="6 10" id="KW-0238">DNA-binding</keyword>
<feature type="region of interest" description="Disordered" evidence="12">
    <location>
        <begin position="509"/>
        <end position="621"/>
    </location>
</feature>
<evidence type="ECO:0000256" key="7">
    <source>
        <dbReference type="ARBA" id="ARBA00023155"/>
    </source>
</evidence>
<dbReference type="GO" id="GO:0000981">
    <property type="term" value="F:DNA-binding transcription factor activity, RNA polymerase II-specific"/>
    <property type="evidence" value="ECO:0007669"/>
    <property type="project" value="InterPro"/>
</dbReference>
<evidence type="ECO:0000259" key="13">
    <source>
        <dbReference type="PROSITE" id="PS50071"/>
    </source>
</evidence>
<keyword evidence="8" id="KW-0804">Transcription</keyword>
<dbReference type="InterPro" id="IPR021918">
    <property type="entry name" value="DUF3528"/>
</dbReference>
<evidence type="ECO:0000256" key="12">
    <source>
        <dbReference type="SAM" id="MobiDB-lite"/>
    </source>
</evidence>
<protein>
    <submittedName>
        <fullName evidence="14">Chromosome 21 SCAF14577, whole genome shotgun sequence</fullName>
    </submittedName>
</protein>
<comment type="similarity">
    <text evidence="3">Belongs to the Abd-B homeobox family.</text>
</comment>
<dbReference type="SMART" id="SM00389">
    <property type="entry name" value="HOX"/>
    <property type="match status" value="2"/>
</dbReference>
<feature type="compositionally biased region" description="Basic and acidic residues" evidence="12">
    <location>
        <begin position="187"/>
        <end position="196"/>
    </location>
</feature>
<dbReference type="PROSITE" id="PS00027">
    <property type="entry name" value="HOMEOBOX_1"/>
    <property type="match status" value="2"/>
</dbReference>
<dbReference type="KEGG" id="tng:GSTEN00017477G001"/>
<evidence type="ECO:0000256" key="9">
    <source>
        <dbReference type="ARBA" id="ARBA00023242"/>
    </source>
</evidence>
<dbReference type="FunFam" id="1.10.10.60:FF:000166">
    <property type="entry name" value="homeobox protein Hox-C11"/>
    <property type="match status" value="1"/>
</dbReference>
<dbReference type="EMBL" id="CAAE01014577">
    <property type="protein sequence ID" value="CAF99418.1"/>
    <property type="molecule type" value="Genomic_DNA"/>
</dbReference>
<accession>Q4SIW4</accession>
<evidence type="ECO:0000256" key="5">
    <source>
        <dbReference type="ARBA" id="ARBA00023015"/>
    </source>
</evidence>
<dbReference type="OrthoDB" id="6159439at2759"/>
<evidence type="ECO:0000256" key="4">
    <source>
        <dbReference type="ARBA" id="ARBA00022473"/>
    </source>
</evidence>
<dbReference type="AlphaFoldDB" id="Q4SIW4"/>
<feature type="DNA-binding region" description="Homeobox" evidence="10">
    <location>
        <begin position="218"/>
        <end position="277"/>
    </location>
</feature>
<dbReference type="InterPro" id="IPR009057">
    <property type="entry name" value="Homeodomain-like_sf"/>
</dbReference>
<evidence type="ECO:0000256" key="11">
    <source>
        <dbReference type="RuleBase" id="RU000682"/>
    </source>
</evidence>
<evidence type="ECO:0000256" key="6">
    <source>
        <dbReference type="ARBA" id="ARBA00023125"/>
    </source>
</evidence>
<evidence type="ECO:0000256" key="3">
    <source>
        <dbReference type="ARBA" id="ARBA00006317"/>
    </source>
</evidence>
<dbReference type="PANTHER" id="PTHR46092:SF3">
    <property type="entry name" value="HOMEOBOX PROTEIN HOX-A11"/>
    <property type="match status" value="1"/>
</dbReference>
<name>Q4SIW4_TETNG</name>
<evidence type="ECO:0000313" key="14">
    <source>
        <dbReference type="EMBL" id="CAF99418.1"/>
    </source>
</evidence>
<keyword evidence="9 10" id="KW-0539">Nucleus</keyword>
<dbReference type="CDD" id="cd00086">
    <property type="entry name" value="homeodomain"/>
    <property type="match status" value="2"/>
</dbReference>
<dbReference type="InterPro" id="IPR017970">
    <property type="entry name" value="Homeobox_CS"/>
</dbReference>
<evidence type="ECO:0000256" key="1">
    <source>
        <dbReference type="ARBA" id="ARBA00003263"/>
    </source>
</evidence>
<dbReference type="Pfam" id="PF00046">
    <property type="entry name" value="Homeodomain"/>
    <property type="match status" value="2"/>
</dbReference>
<evidence type="ECO:0000256" key="10">
    <source>
        <dbReference type="PROSITE-ProRule" id="PRU00108"/>
    </source>
</evidence>
<comment type="function">
    <text evidence="1">Sequence-specific transcription factor which is part of a developmental regulatory system that provides cells with specific positional identities on the anterior-posterior axis.</text>
</comment>
<evidence type="ECO:0000256" key="2">
    <source>
        <dbReference type="ARBA" id="ARBA00004123"/>
    </source>
</evidence>
<feature type="domain" description="Homeobox" evidence="13">
    <location>
        <begin position="616"/>
        <end position="676"/>
    </location>
</feature>
<organism evidence="14">
    <name type="scientific">Tetraodon nigroviridis</name>
    <name type="common">Spotted green pufferfish</name>
    <name type="synonym">Chelonodon nigroviridis</name>
    <dbReference type="NCBI Taxonomy" id="99883"/>
    <lineage>
        <taxon>Eukaryota</taxon>
        <taxon>Metazoa</taxon>
        <taxon>Chordata</taxon>
        <taxon>Craniata</taxon>
        <taxon>Vertebrata</taxon>
        <taxon>Euteleostomi</taxon>
        <taxon>Actinopterygii</taxon>
        <taxon>Neopterygii</taxon>
        <taxon>Teleostei</taxon>
        <taxon>Neoteleostei</taxon>
        <taxon>Acanthomorphata</taxon>
        <taxon>Eupercaria</taxon>
        <taxon>Tetraodontiformes</taxon>
        <taxon>Tetradontoidea</taxon>
        <taxon>Tetraodontidae</taxon>
        <taxon>Tetraodon</taxon>
    </lineage>
</organism>
<reference evidence="14" key="2">
    <citation type="submission" date="2004-02" db="EMBL/GenBank/DDBJ databases">
        <authorList>
            <consortium name="Genoscope"/>
            <consortium name="Whitehead Institute Centre for Genome Research"/>
        </authorList>
    </citation>
    <scope>NUCLEOTIDE SEQUENCE</scope>
</reference>
<dbReference type="PANTHER" id="PTHR46092">
    <property type="entry name" value="HOMEOBOX PROTEIN HOX-A11-RELATED"/>
    <property type="match status" value="1"/>
</dbReference>
<feature type="compositionally biased region" description="Polar residues" evidence="12">
    <location>
        <begin position="537"/>
        <end position="565"/>
    </location>
</feature>
<proteinExistence type="inferred from homology"/>
<comment type="subcellular location">
    <subcellularLocation>
        <location evidence="2 10 11">Nucleus</location>
    </subcellularLocation>
</comment>
<evidence type="ECO:0000256" key="8">
    <source>
        <dbReference type="ARBA" id="ARBA00023163"/>
    </source>
</evidence>
<keyword evidence="7 10" id="KW-0371">Homeobox</keyword>
<dbReference type="InterPro" id="IPR001356">
    <property type="entry name" value="HD"/>
</dbReference>